<dbReference type="KEGG" id="rhf:EUB48_20905"/>
<keyword evidence="2" id="KW-1003">Cell membrane</keyword>
<sequence>MDITAIIQAIQQHAEWVVFVSVLMQQVGLPVPAVPTLLVAGSLAASSSQATQMLAAAVLASVLADGIWYLAGRAFGYRILSGLCRLSINPGSCVSETEARFMRWGVWSLVIAKFVPGFSTVAPPIAGSLRMPLPSFLAAAGLGAALWAGLAILVGWWWRAQVEIAINAMSSHGASLVVVIALALAAWLLWKLWQKYRFGQMQTIPHITPSELVAALASDAPPLLLDFRGAALIAQTGPLAGAAQASLDDLPRAVSHWAKGRDIVTLCACPEDATAVRAAHGLRKLGYTSVRPLKGGYDSWVRHLGQQTGALAPAATP</sequence>
<feature type="transmembrane region" description="Helical" evidence="6">
    <location>
        <begin position="53"/>
        <end position="71"/>
    </location>
</feature>
<keyword evidence="5 6" id="KW-0472">Membrane</keyword>
<evidence type="ECO:0000256" key="5">
    <source>
        <dbReference type="ARBA" id="ARBA00023136"/>
    </source>
</evidence>
<evidence type="ECO:0000313" key="9">
    <source>
        <dbReference type="Proteomes" id="UP000316798"/>
    </source>
</evidence>
<evidence type="ECO:0000256" key="1">
    <source>
        <dbReference type="ARBA" id="ARBA00004651"/>
    </source>
</evidence>
<dbReference type="Pfam" id="PF09335">
    <property type="entry name" value="VTT_dom"/>
    <property type="match status" value="1"/>
</dbReference>
<dbReference type="EMBL" id="CP035503">
    <property type="protein sequence ID" value="QDL39513.1"/>
    <property type="molecule type" value="Genomic_DNA"/>
</dbReference>
<dbReference type="PROSITE" id="PS50206">
    <property type="entry name" value="RHODANESE_3"/>
    <property type="match status" value="1"/>
</dbReference>
<keyword evidence="4 6" id="KW-1133">Transmembrane helix</keyword>
<name>A0A515DGG6_9BURK</name>
<evidence type="ECO:0000313" key="8">
    <source>
        <dbReference type="EMBL" id="QDL39513.1"/>
    </source>
</evidence>
<protein>
    <recommendedName>
        <fullName evidence="7">Rhodanese domain-containing protein</fullName>
    </recommendedName>
</protein>
<gene>
    <name evidence="8" type="ORF">EUB48_20905</name>
</gene>
<dbReference type="InterPro" id="IPR036873">
    <property type="entry name" value="Rhodanese-like_dom_sf"/>
</dbReference>
<evidence type="ECO:0000256" key="6">
    <source>
        <dbReference type="SAM" id="Phobius"/>
    </source>
</evidence>
<dbReference type="Proteomes" id="UP000316798">
    <property type="component" value="Chromosome"/>
</dbReference>
<evidence type="ECO:0000256" key="2">
    <source>
        <dbReference type="ARBA" id="ARBA00022475"/>
    </source>
</evidence>
<dbReference type="GO" id="GO:0005886">
    <property type="term" value="C:plasma membrane"/>
    <property type="evidence" value="ECO:0007669"/>
    <property type="project" value="UniProtKB-SubCell"/>
</dbReference>
<reference evidence="8 9" key="1">
    <citation type="submission" date="2019-01" db="EMBL/GenBank/DDBJ databases">
        <title>Genomic insights into a novel species Rhodoferax sp.</title>
        <authorList>
            <person name="Jin L."/>
        </authorList>
    </citation>
    <scope>NUCLEOTIDE SEQUENCE [LARGE SCALE GENOMIC DNA]</scope>
    <source>
        <strain evidence="8 9">CHu59-6-5</strain>
    </source>
</reference>
<dbReference type="RefSeq" id="WP_142820977.1">
    <property type="nucleotide sequence ID" value="NZ_CP035503.1"/>
</dbReference>
<keyword evidence="3 6" id="KW-0812">Transmembrane</keyword>
<dbReference type="OrthoDB" id="21108at2"/>
<dbReference type="InterPro" id="IPR051311">
    <property type="entry name" value="DedA_domain"/>
</dbReference>
<dbReference type="Gene3D" id="3.40.250.10">
    <property type="entry name" value="Rhodanese-like domain"/>
    <property type="match status" value="1"/>
</dbReference>
<evidence type="ECO:0000259" key="7">
    <source>
        <dbReference type="PROSITE" id="PS50206"/>
    </source>
</evidence>
<feature type="domain" description="Rhodanese" evidence="7">
    <location>
        <begin position="246"/>
        <end position="309"/>
    </location>
</feature>
<dbReference type="PANTHER" id="PTHR42709">
    <property type="entry name" value="ALKALINE PHOSPHATASE LIKE PROTEIN"/>
    <property type="match status" value="1"/>
</dbReference>
<feature type="transmembrane region" description="Helical" evidence="6">
    <location>
        <begin position="137"/>
        <end position="158"/>
    </location>
</feature>
<dbReference type="Pfam" id="PF00581">
    <property type="entry name" value="Rhodanese"/>
    <property type="match status" value="1"/>
</dbReference>
<feature type="transmembrane region" description="Helical" evidence="6">
    <location>
        <begin position="104"/>
        <end position="125"/>
    </location>
</feature>
<dbReference type="InterPro" id="IPR001763">
    <property type="entry name" value="Rhodanese-like_dom"/>
</dbReference>
<accession>A0A515DGG6</accession>
<dbReference type="InterPro" id="IPR032816">
    <property type="entry name" value="VTT_dom"/>
</dbReference>
<evidence type="ECO:0000256" key="4">
    <source>
        <dbReference type="ARBA" id="ARBA00022989"/>
    </source>
</evidence>
<comment type="subcellular location">
    <subcellularLocation>
        <location evidence="1">Cell membrane</location>
        <topology evidence="1">Multi-pass membrane protein</topology>
    </subcellularLocation>
</comment>
<feature type="transmembrane region" description="Helical" evidence="6">
    <location>
        <begin position="164"/>
        <end position="190"/>
    </location>
</feature>
<feature type="transmembrane region" description="Helical" evidence="6">
    <location>
        <begin position="27"/>
        <end position="46"/>
    </location>
</feature>
<dbReference type="PANTHER" id="PTHR42709:SF6">
    <property type="entry name" value="UNDECAPRENYL PHOSPHATE TRANSPORTER A"/>
    <property type="match status" value="1"/>
</dbReference>
<keyword evidence="9" id="KW-1185">Reference proteome</keyword>
<evidence type="ECO:0000256" key="3">
    <source>
        <dbReference type="ARBA" id="ARBA00022692"/>
    </source>
</evidence>
<dbReference type="SUPFAM" id="SSF52821">
    <property type="entry name" value="Rhodanese/Cell cycle control phosphatase"/>
    <property type="match status" value="1"/>
</dbReference>
<dbReference type="AlphaFoldDB" id="A0A515DGG6"/>
<proteinExistence type="predicted"/>
<organism evidence="8 9">
    <name type="scientific">Rhodoferax sediminis</name>
    <dbReference type="NCBI Taxonomy" id="2509614"/>
    <lineage>
        <taxon>Bacteria</taxon>
        <taxon>Pseudomonadati</taxon>
        <taxon>Pseudomonadota</taxon>
        <taxon>Betaproteobacteria</taxon>
        <taxon>Burkholderiales</taxon>
        <taxon>Comamonadaceae</taxon>
        <taxon>Rhodoferax</taxon>
    </lineage>
</organism>